<sequence length="54" mass="6388">IKLKPCPHFRYEEGKGICEIYPDRPEMCRLFPVMPADIEALPECSYRFIWVEGL</sequence>
<feature type="non-terminal residue" evidence="1">
    <location>
        <position position="1"/>
    </location>
</feature>
<gene>
    <name evidence="1" type="ORF">S12H4_46262</name>
</gene>
<dbReference type="InterPro" id="IPR005358">
    <property type="entry name" value="Puta_zinc/iron-chelating_dom"/>
</dbReference>
<dbReference type="AlphaFoldDB" id="X1UC95"/>
<name>X1UC95_9ZZZZ</name>
<dbReference type="Pfam" id="PF03692">
    <property type="entry name" value="CxxCxxCC"/>
    <property type="match status" value="1"/>
</dbReference>
<reference evidence="1" key="1">
    <citation type="journal article" date="2014" name="Front. Microbiol.">
        <title>High frequency of phylogenetically diverse reductive dehalogenase-homologous genes in deep subseafloor sedimentary metagenomes.</title>
        <authorList>
            <person name="Kawai M."/>
            <person name="Futagami T."/>
            <person name="Toyoda A."/>
            <person name="Takaki Y."/>
            <person name="Nishi S."/>
            <person name="Hori S."/>
            <person name="Arai W."/>
            <person name="Tsubouchi T."/>
            <person name="Morono Y."/>
            <person name="Uchiyama I."/>
            <person name="Ito T."/>
            <person name="Fujiyama A."/>
            <person name="Inagaki F."/>
            <person name="Takami H."/>
        </authorList>
    </citation>
    <scope>NUCLEOTIDE SEQUENCE</scope>
    <source>
        <strain evidence="1">Expedition CK06-06</strain>
    </source>
</reference>
<dbReference type="EMBL" id="BARW01028685">
    <property type="protein sequence ID" value="GAJ15148.1"/>
    <property type="molecule type" value="Genomic_DNA"/>
</dbReference>
<accession>X1UC95</accession>
<protein>
    <submittedName>
        <fullName evidence="1">Uncharacterized protein</fullName>
    </submittedName>
</protein>
<comment type="caution">
    <text evidence="1">The sequence shown here is derived from an EMBL/GenBank/DDBJ whole genome shotgun (WGS) entry which is preliminary data.</text>
</comment>
<evidence type="ECO:0000313" key="1">
    <source>
        <dbReference type="EMBL" id="GAJ15148.1"/>
    </source>
</evidence>
<organism evidence="1">
    <name type="scientific">marine sediment metagenome</name>
    <dbReference type="NCBI Taxonomy" id="412755"/>
    <lineage>
        <taxon>unclassified sequences</taxon>
        <taxon>metagenomes</taxon>
        <taxon>ecological metagenomes</taxon>
    </lineage>
</organism>
<proteinExistence type="predicted"/>